<dbReference type="EMBL" id="JAWHQM010000011">
    <property type="protein sequence ID" value="KAK5629269.1"/>
    <property type="molecule type" value="Genomic_DNA"/>
</dbReference>
<dbReference type="AlphaFoldDB" id="A0AAN7UX76"/>
<reference evidence="2 3" key="1">
    <citation type="submission" date="2023-10" db="EMBL/GenBank/DDBJ databases">
        <title>Draft genome sequence of Xylaria bambusicola isolate GMP-LS, the root and basal stem rot pathogen of sugarcane in Indonesia.</title>
        <authorList>
            <person name="Selvaraj P."/>
            <person name="Muralishankar V."/>
            <person name="Muruganantham S."/>
            <person name="Sp S."/>
            <person name="Haryani S."/>
            <person name="Lau K.J.X."/>
            <person name="Naqvi N.I."/>
        </authorList>
    </citation>
    <scope>NUCLEOTIDE SEQUENCE [LARGE SCALE GENOMIC DNA]</scope>
    <source>
        <strain evidence="2">GMP-LS</strain>
    </source>
</reference>
<dbReference type="Proteomes" id="UP001305414">
    <property type="component" value="Unassembled WGS sequence"/>
</dbReference>
<accession>A0AAN7UX76</accession>
<proteinExistence type="predicted"/>
<evidence type="ECO:0000313" key="2">
    <source>
        <dbReference type="EMBL" id="KAK5629269.1"/>
    </source>
</evidence>
<evidence type="ECO:0000259" key="1">
    <source>
        <dbReference type="Pfam" id="PF24864"/>
    </source>
</evidence>
<name>A0AAN7UX76_9PEZI</name>
<feature type="domain" description="DUF7730" evidence="1">
    <location>
        <begin position="18"/>
        <end position="207"/>
    </location>
</feature>
<dbReference type="Pfam" id="PF24864">
    <property type="entry name" value="DUF7730"/>
    <property type="match status" value="1"/>
</dbReference>
<evidence type="ECO:0000313" key="3">
    <source>
        <dbReference type="Proteomes" id="UP001305414"/>
    </source>
</evidence>
<dbReference type="InterPro" id="IPR056632">
    <property type="entry name" value="DUF7730"/>
</dbReference>
<dbReference type="PANTHER" id="PTHR38790">
    <property type="entry name" value="2EXR DOMAIN-CONTAINING PROTEIN-RELATED"/>
    <property type="match status" value="1"/>
</dbReference>
<protein>
    <recommendedName>
        <fullName evidence="1">DUF7730 domain-containing protein</fullName>
    </recommendedName>
</protein>
<comment type="caution">
    <text evidence="2">The sequence shown here is derived from an EMBL/GenBank/DDBJ whole genome shotgun (WGS) entry which is preliminary data.</text>
</comment>
<organism evidence="2 3">
    <name type="scientific">Xylaria bambusicola</name>
    <dbReference type="NCBI Taxonomy" id="326684"/>
    <lineage>
        <taxon>Eukaryota</taxon>
        <taxon>Fungi</taxon>
        <taxon>Dikarya</taxon>
        <taxon>Ascomycota</taxon>
        <taxon>Pezizomycotina</taxon>
        <taxon>Sordariomycetes</taxon>
        <taxon>Xylariomycetidae</taxon>
        <taxon>Xylariales</taxon>
        <taxon>Xylariaceae</taxon>
        <taxon>Xylaria</taxon>
    </lineage>
</organism>
<sequence length="260" mass="30030">MSSLLRFLKRDHHAQHNPQAESPLFILPAELRLQIFNLVLNCSVIWLSVGETWDGLYLELDEGGNKIMPLRATTIFASRLLSLLLSCARAHDEALPLLYSLNTFVVSELRTLRFLANGVGAPYITRLEVLVTTTFDIPLGPSHDSFTRWNRWIGKKCLRERKWARQWEPVKKFGSLQYLFIELEARGVFWKEIVRPFESVIIKPLEGLLKDGTVGKLRLFWDRPLGHEIAAEEVLDAWAIERVVESCALRSWLAERQPRR</sequence>
<keyword evidence="3" id="KW-1185">Reference proteome</keyword>
<gene>
    <name evidence="2" type="ORF">RRF57_004984</name>
</gene>